<dbReference type="AlphaFoldDB" id="A0A195C9A3"/>
<evidence type="ECO:0000313" key="2">
    <source>
        <dbReference type="EMBL" id="KYM97444.1"/>
    </source>
</evidence>
<keyword evidence="3" id="KW-1185">Reference proteome</keyword>
<feature type="region of interest" description="Disordered" evidence="1">
    <location>
        <begin position="1"/>
        <end position="27"/>
    </location>
</feature>
<protein>
    <submittedName>
        <fullName evidence="2">Uncharacterized protein</fullName>
    </submittedName>
</protein>
<feature type="compositionally biased region" description="Basic and acidic residues" evidence="1">
    <location>
        <begin position="8"/>
        <end position="18"/>
    </location>
</feature>
<evidence type="ECO:0000256" key="1">
    <source>
        <dbReference type="SAM" id="MobiDB-lite"/>
    </source>
</evidence>
<sequence length="166" mass="18874">MQGSPTKRTVELSRKIDGEGAGAKRGGYRRTLANGSIKFMGALRWFQTPARGTNVERSSPPIQRHLHVEDVHEATIGLREQKGRTITTYIAREARRPNLRINHSRGNEKTKRTFTKKKKKRVAKIVKKTTTPVIRRRRGRSRKAKAKMDFSGRIVRSTMKGKSPSV</sequence>
<accession>A0A195C9A3</accession>
<dbReference type="Proteomes" id="UP000078542">
    <property type="component" value="Unassembled WGS sequence"/>
</dbReference>
<dbReference type="EMBL" id="KQ978068">
    <property type="protein sequence ID" value="KYM97444.1"/>
    <property type="molecule type" value="Genomic_DNA"/>
</dbReference>
<reference evidence="2 3" key="1">
    <citation type="submission" date="2016-03" db="EMBL/GenBank/DDBJ databases">
        <title>Cyphomyrmex costatus WGS genome.</title>
        <authorList>
            <person name="Nygaard S."/>
            <person name="Hu H."/>
            <person name="Boomsma J."/>
            <person name="Zhang G."/>
        </authorList>
    </citation>
    <scope>NUCLEOTIDE SEQUENCE [LARGE SCALE GENOMIC DNA]</scope>
    <source>
        <strain evidence="2">MS0001</strain>
        <tissue evidence="2">Whole body</tissue>
    </source>
</reference>
<organism evidence="2 3">
    <name type="scientific">Cyphomyrmex costatus</name>
    <dbReference type="NCBI Taxonomy" id="456900"/>
    <lineage>
        <taxon>Eukaryota</taxon>
        <taxon>Metazoa</taxon>
        <taxon>Ecdysozoa</taxon>
        <taxon>Arthropoda</taxon>
        <taxon>Hexapoda</taxon>
        <taxon>Insecta</taxon>
        <taxon>Pterygota</taxon>
        <taxon>Neoptera</taxon>
        <taxon>Endopterygota</taxon>
        <taxon>Hymenoptera</taxon>
        <taxon>Apocrita</taxon>
        <taxon>Aculeata</taxon>
        <taxon>Formicoidea</taxon>
        <taxon>Formicidae</taxon>
        <taxon>Myrmicinae</taxon>
        <taxon>Cyphomyrmex</taxon>
    </lineage>
</organism>
<proteinExistence type="predicted"/>
<name>A0A195C9A3_9HYME</name>
<evidence type="ECO:0000313" key="3">
    <source>
        <dbReference type="Proteomes" id="UP000078542"/>
    </source>
</evidence>
<gene>
    <name evidence="2" type="ORF">ALC62_11736</name>
</gene>